<dbReference type="AlphaFoldDB" id="A0A951U5N2"/>
<evidence type="ECO:0000313" key="1">
    <source>
        <dbReference type="EMBL" id="MBW4465677.1"/>
    </source>
</evidence>
<evidence type="ECO:0000313" key="2">
    <source>
        <dbReference type="Proteomes" id="UP000707356"/>
    </source>
</evidence>
<reference evidence="1" key="2">
    <citation type="journal article" date="2022" name="Microbiol. Resour. Announc.">
        <title>Metagenome Sequencing to Explore Phylogenomics of Terrestrial Cyanobacteria.</title>
        <authorList>
            <person name="Ward R.D."/>
            <person name="Stajich J.E."/>
            <person name="Johansen J.R."/>
            <person name="Huntemann M."/>
            <person name="Clum A."/>
            <person name="Foster B."/>
            <person name="Foster B."/>
            <person name="Roux S."/>
            <person name="Palaniappan K."/>
            <person name="Varghese N."/>
            <person name="Mukherjee S."/>
            <person name="Reddy T.B.K."/>
            <person name="Daum C."/>
            <person name="Copeland A."/>
            <person name="Chen I.A."/>
            <person name="Ivanova N.N."/>
            <person name="Kyrpides N.C."/>
            <person name="Shapiro N."/>
            <person name="Eloe-Fadrosh E.A."/>
            <person name="Pietrasiak N."/>
        </authorList>
    </citation>
    <scope>NUCLEOTIDE SEQUENCE</scope>
    <source>
        <strain evidence="1">GSE-TBD4-15B</strain>
    </source>
</reference>
<reference evidence="1" key="1">
    <citation type="submission" date="2021-05" db="EMBL/GenBank/DDBJ databases">
        <authorList>
            <person name="Pietrasiak N."/>
            <person name="Ward R."/>
            <person name="Stajich J.E."/>
            <person name="Kurbessoian T."/>
        </authorList>
    </citation>
    <scope>NUCLEOTIDE SEQUENCE</scope>
    <source>
        <strain evidence="1">GSE-TBD4-15B</strain>
    </source>
</reference>
<gene>
    <name evidence="1" type="ORF">KME07_09585</name>
</gene>
<organism evidence="1 2">
    <name type="scientific">Pegethrix bostrychoides GSE-TBD4-15B</name>
    <dbReference type="NCBI Taxonomy" id="2839662"/>
    <lineage>
        <taxon>Bacteria</taxon>
        <taxon>Bacillati</taxon>
        <taxon>Cyanobacteriota</taxon>
        <taxon>Cyanophyceae</taxon>
        <taxon>Oculatellales</taxon>
        <taxon>Oculatellaceae</taxon>
        <taxon>Pegethrix</taxon>
    </lineage>
</organism>
<accession>A0A951U5N2</accession>
<dbReference type="Proteomes" id="UP000707356">
    <property type="component" value="Unassembled WGS sequence"/>
</dbReference>
<comment type="caution">
    <text evidence="1">The sequence shown here is derived from an EMBL/GenBank/DDBJ whole genome shotgun (WGS) entry which is preliminary data.</text>
</comment>
<proteinExistence type="predicted"/>
<sequence length="299" mass="31299">MPIENPSSQATFSAENFSSSFPLFLPGGRLSLVQNDPTGSATDAATLFYVPYASSFVPVWNDSANAWENAVIPSAGVSISFLPLPNASADVVAFGSPGSEVRLAIQGWAGNTARLFPLSSNGLRCLDYGAGANPRYRTYLGSIRTTGTGSASRLQDSNQFRHVWNAYNQIAKTVSVYENAASWLYSGTAGRLLNNNANNRVELMSGLVGQSLDVSGKFSAYVPAGSGAYFAIAANGSYDASTLGVIAGLTPGETSVDCRYTGRSILGVNTIQAFESTGGGGTATIYGYGRNGLRGVWLC</sequence>
<name>A0A951U5N2_9CYAN</name>
<dbReference type="EMBL" id="JAHHHV010000057">
    <property type="protein sequence ID" value="MBW4465677.1"/>
    <property type="molecule type" value="Genomic_DNA"/>
</dbReference>
<protein>
    <submittedName>
        <fullName evidence="1">Uncharacterized protein</fullName>
    </submittedName>
</protein>